<evidence type="ECO:0000313" key="3">
    <source>
        <dbReference type="Proteomes" id="UP000646365"/>
    </source>
</evidence>
<comment type="caution">
    <text evidence="2">The sequence shown here is derived from an EMBL/GenBank/DDBJ whole genome shotgun (WGS) entry which is preliminary data.</text>
</comment>
<dbReference type="AlphaFoldDB" id="A0A8J2YP65"/>
<dbReference type="Proteomes" id="UP000646365">
    <property type="component" value="Unassembled WGS sequence"/>
</dbReference>
<dbReference type="PANTHER" id="PTHR39624:SF2">
    <property type="entry name" value="OSMC-LIKE PROTEIN"/>
    <property type="match status" value="1"/>
</dbReference>
<organism evidence="2 3">
    <name type="scientific">Aliidongia dinghuensis</name>
    <dbReference type="NCBI Taxonomy" id="1867774"/>
    <lineage>
        <taxon>Bacteria</taxon>
        <taxon>Pseudomonadati</taxon>
        <taxon>Pseudomonadota</taxon>
        <taxon>Alphaproteobacteria</taxon>
        <taxon>Rhodospirillales</taxon>
        <taxon>Dongiaceae</taxon>
        <taxon>Aliidongia</taxon>
    </lineage>
</organism>
<dbReference type="Pfam" id="PF12146">
    <property type="entry name" value="Hydrolase_4"/>
    <property type="match status" value="1"/>
</dbReference>
<accession>A0A8J2YP65</accession>
<dbReference type="PANTHER" id="PTHR39624">
    <property type="entry name" value="PROTEIN INVOLVED IN RIMO-MEDIATED BETA-METHYLTHIOLATION OF RIBOSOMAL PROTEIN S12 YCAO"/>
    <property type="match status" value="1"/>
</dbReference>
<dbReference type="RefSeq" id="WP_189041261.1">
    <property type="nucleotide sequence ID" value="NZ_BMJQ01000001.1"/>
</dbReference>
<evidence type="ECO:0000313" key="2">
    <source>
        <dbReference type="EMBL" id="GGE99031.1"/>
    </source>
</evidence>
<dbReference type="Pfam" id="PF02566">
    <property type="entry name" value="OsmC"/>
    <property type="match status" value="1"/>
</dbReference>
<dbReference type="Gene3D" id="3.30.300.20">
    <property type="match status" value="1"/>
</dbReference>
<keyword evidence="3" id="KW-1185">Reference proteome</keyword>
<evidence type="ECO:0000259" key="1">
    <source>
        <dbReference type="Pfam" id="PF12146"/>
    </source>
</evidence>
<dbReference type="InterPro" id="IPR015946">
    <property type="entry name" value="KH_dom-like_a/b"/>
</dbReference>
<dbReference type="InterPro" id="IPR036102">
    <property type="entry name" value="OsmC/Ohrsf"/>
</dbReference>
<dbReference type="SUPFAM" id="SSF53474">
    <property type="entry name" value="alpha/beta-Hydrolases"/>
    <property type="match status" value="1"/>
</dbReference>
<dbReference type="Gene3D" id="3.40.50.1820">
    <property type="entry name" value="alpha/beta hydrolase"/>
    <property type="match status" value="1"/>
</dbReference>
<dbReference type="InterPro" id="IPR022742">
    <property type="entry name" value="Hydrolase_4"/>
</dbReference>
<name>A0A8J2YP65_9PROT</name>
<gene>
    <name evidence="2" type="ORF">GCM10011611_00720</name>
</gene>
<reference evidence="2" key="1">
    <citation type="journal article" date="2014" name="Int. J. Syst. Evol. Microbiol.">
        <title>Complete genome sequence of Corynebacterium casei LMG S-19264T (=DSM 44701T), isolated from a smear-ripened cheese.</title>
        <authorList>
            <consortium name="US DOE Joint Genome Institute (JGI-PGF)"/>
            <person name="Walter F."/>
            <person name="Albersmeier A."/>
            <person name="Kalinowski J."/>
            <person name="Ruckert C."/>
        </authorList>
    </citation>
    <scope>NUCLEOTIDE SEQUENCE</scope>
    <source>
        <strain evidence="2">CGMCC 1.15725</strain>
    </source>
</reference>
<dbReference type="InterPro" id="IPR003718">
    <property type="entry name" value="OsmC/Ohr_fam"/>
</dbReference>
<dbReference type="InterPro" id="IPR029058">
    <property type="entry name" value="AB_hydrolase_fold"/>
</dbReference>
<reference evidence="2" key="2">
    <citation type="submission" date="2020-09" db="EMBL/GenBank/DDBJ databases">
        <authorList>
            <person name="Sun Q."/>
            <person name="Zhou Y."/>
        </authorList>
    </citation>
    <scope>NUCLEOTIDE SEQUENCE</scope>
    <source>
        <strain evidence="2">CGMCC 1.15725</strain>
    </source>
</reference>
<feature type="domain" description="Serine aminopeptidase S33" evidence="1">
    <location>
        <begin position="44"/>
        <end position="138"/>
    </location>
</feature>
<sequence length="413" mass="44418">MSVERFDFPSAEGHRLAARLDLPAGPVRAYALFAHCFTCGKDIHVAARIAAALAERGIATVRFDFTGLGGSGGDFANTNFSTNLADLKAALDHMRATGRTASLLVGHSLGGAAVLAAAEAAPEVRAVATIAAPFDVAHIIGLFADRADEIEARGEARVNLAGRPFTIRRSFLDDVRAQDQQQRIQHLGRPLLILHSPVDRIVDVENARAIFAAARHPKSFVSLDEADHLLARAADAEYAAGLIAQWAARYLPDAAPGDEVAAEAADESAEEPGLVVVEETRRGALDQQVSAGRHRFLADEPVAVGGGDVGPGPYDFLLTALGACTAMTLRLYADRKQLPLERVRVALRHHREHVEDCVTCESKDGKLDVIDREITLVGPLDPAARARLMEIADRCPVHRTLTSRIDIRTVERT</sequence>
<protein>
    <submittedName>
        <fullName evidence="2">Osmotically inducible protein C</fullName>
    </submittedName>
</protein>
<dbReference type="SUPFAM" id="SSF82784">
    <property type="entry name" value="OsmC-like"/>
    <property type="match status" value="1"/>
</dbReference>
<proteinExistence type="predicted"/>
<dbReference type="EMBL" id="BMJQ01000001">
    <property type="protein sequence ID" value="GGE99031.1"/>
    <property type="molecule type" value="Genomic_DNA"/>
</dbReference>